<dbReference type="STRING" id="185761.SAMN05660282_01387"/>
<name>A0A1I2T821_9CORY</name>
<dbReference type="EMBL" id="FOPJ01000007">
    <property type="protein sequence ID" value="SFG61045.1"/>
    <property type="molecule type" value="Genomic_DNA"/>
</dbReference>
<dbReference type="Pfam" id="PF00480">
    <property type="entry name" value="ROK"/>
    <property type="match status" value="1"/>
</dbReference>
<evidence type="ECO:0000256" key="1">
    <source>
        <dbReference type="ARBA" id="ARBA00006479"/>
    </source>
</evidence>
<proteinExistence type="inferred from homology"/>
<dbReference type="Gene3D" id="3.30.420.40">
    <property type="match status" value="2"/>
</dbReference>
<protein>
    <submittedName>
        <fullName evidence="3">Glucokinase</fullName>
    </submittedName>
</protein>
<comment type="similarity">
    <text evidence="1">Belongs to the ROK (NagC/XylR) family.</text>
</comment>
<evidence type="ECO:0000313" key="4">
    <source>
        <dbReference type="Proteomes" id="UP000199065"/>
    </source>
</evidence>
<dbReference type="Proteomes" id="UP000199065">
    <property type="component" value="Unassembled WGS sequence"/>
</dbReference>
<feature type="region of interest" description="Disordered" evidence="2">
    <location>
        <begin position="1"/>
        <end position="24"/>
    </location>
</feature>
<sequence length="340" mass="34955">MSNAEDPEGQQAPQGAKASQGASGTKGACTLALDIGGTKIAYGFIDDAHPTTIRHQGTVPSQPPGVLIADQVDLAIRQALKKAQPARVGIGAPGVVRAPGGEIIYNGGTIPGWAGTDLSGIVHRYTNAPVACHNDVRIWAYGEHHLGAGKDFPDHARLLYLSLGTGVGGAFIVPGGQLAVGPTGSAGEVSELVCADCRGMADRVENIASGPSLARYYATLAADPTHRGRIPWSDPNECPISLPEVMDRYDAGDALAKRIIEGNLRGLGRTLGALASALDLSGIVLGGGVSHIGTRIIDPIAHGLEDAALTPNKNIPLVPSRLGAHAPLIAAAQYARDNSQ</sequence>
<dbReference type="RefSeq" id="WP_092285807.1">
    <property type="nucleotide sequence ID" value="NZ_FOPJ01000007.1"/>
</dbReference>
<evidence type="ECO:0000256" key="2">
    <source>
        <dbReference type="SAM" id="MobiDB-lite"/>
    </source>
</evidence>
<keyword evidence="4" id="KW-1185">Reference proteome</keyword>
<dbReference type="SUPFAM" id="SSF53067">
    <property type="entry name" value="Actin-like ATPase domain"/>
    <property type="match status" value="1"/>
</dbReference>
<dbReference type="OrthoDB" id="8772678at2"/>
<organism evidence="3 4">
    <name type="scientific">Corynebacterium spheniscorum</name>
    <dbReference type="NCBI Taxonomy" id="185761"/>
    <lineage>
        <taxon>Bacteria</taxon>
        <taxon>Bacillati</taxon>
        <taxon>Actinomycetota</taxon>
        <taxon>Actinomycetes</taxon>
        <taxon>Mycobacteriales</taxon>
        <taxon>Corynebacteriaceae</taxon>
        <taxon>Corynebacterium</taxon>
    </lineage>
</organism>
<dbReference type="GO" id="GO:0016301">
    <property type="term" value="F:kinase activity"/>
    <property type="evidence" value="ECO:0007669"/>
    <property type="project" value="UniProtKB-KW"/>
</dbReference>
<gene>
    <name evidence="3" type="ORF">SAMN05660282_01387</name>
</gene>
<evidence type="ECO:0000313" key="3">
    <source>
        <dbReference type="EMBL" id="SFG61045.1"/>
    </source>
</evidence>
<dbReference type="PANTHER" id="PTHR18964:SF169">
    <property type="entry name" value="N-ACETYLMANNOSAMINE KINASE"/>
    <property type="match status" value="1"/>
</dbReference>
<dbReference type="InterPro" id="IPR000600">
    <property type="entry name" value="ROK"/>
</dbReference>
<keyword evidence="3" id="KW-0418">Kinase</keyword>
<accession>A0A1I2T821</accession>
<dbReference type="PANTHER" id="PTHR18964">
    <property type="entry name" value="ROK (REPRESSOR, ORF, KINASE) FAMILY"/>
    <property type="match status" value="1"/>
</dbReference>
<dbReference type="AlphaFoldDB" id="A0A1I2T821"/>
<keyword evidence="3" id="KW-0808">Transferase</keyword>
<dbReference type="InterPro" id="IPR043129">
    <property type="entry name" value="ATPase_NBD"/>
</dbReference>
<reference evidence="3 4" key="1">
    <citation type="submission" date="2016-10" db="EMBL/GenBank/DDBJ databases">
        <authorList>
            <person name="de Groot N.N."/>
        </authorList>
    </citation>
    <scope>NUCLEOTIDE SEQUENCE [LARGE SCALE GENOMIC DNA]</scope>
    <source>
        <strain>J11</strain>
        <strain evidence="4">PG 39</strain>
    </source>
</reference>